<evidence type="ECO:0000313" key="1">
    <source>
        <dbReference type="EMBL" id="KAK3799509.1"/>
    </source>
</evidence>
<proteinExistence type="predicted"/>
<organism evidence="1 2">
    <name type="scientific">Elysia crispata</name>
    <name type="common">lettuce slug</name>
    <dbReference type="NCBI Taxonomy" id="231223"/>
    <lineage>
        <taxon>Eukaryota</taxon>
        <taxon>Metazoa</taxon>
        <taxon>Spiralia</taxon>
        <taxon>Lophotrochozoa</taxon>
        <taxon>Mollusca</taxon>
        <taxon>Gastropoda</taxon>
        <taxon>Heterobranchia</taxon>
        <taxon>Euthyneura</taxon>
        <taxon>Panpulmonata</taxon>
        <taxon>Sacoglossa</taxon>
        <taxon>Placobranchoidea</taxon>
        <taxon>Plakobranchidae</taxon>
        <taxon>Elysia</taxon>
    </lineage>
</organism>
<gene>
    <name evidence="1" type="ORF">RRG08_052694</name>
</gene>
<sequence length="148" mass="16426">MDILFRNCLDERSFRPKQKRRRAGLVFASRGERCMEHNQKEYGRTNAFTGMLLTSRDLNSITAVIIPSTSDGDVNQKPDGSTTVPVQCALCAAGESAFRARHVILTSAHARTLVDRVEAKEGFYEELKSLGRDTISGDKLTLLGDFDS</sequence>
<reference evidence="1" key="1">
    <citation type="journal article" date="2023" name="G3 (Bethesda)">
        <title>A reference genome for the long-term kleptoplast-retaining sea slug Elysia crispata morphotype clarki.</title>
        <authorList>
            <person name="Eastman K.E."/>
            <person name="Pendleton A.L."/>
            <person name="Shaikh M.A."/>
            <person name="Suttiyut T."/>
            <person name="Ogas R."/>
            <person name="Tomko P."/>
            <person name="Gavelis G."/>
            <person name="Widhalm J.R."/>
            <person name="Wisecaver J.H."/>
        </authorList>
    </citation>
    <scope>NUCLEOTIDE SEQUENCE</scope>
    <source>
        <strain evidence="1">ECLA1</strain>
    </source>
</reference>
<dbReference type="AlphaFoldDB" id="A0AAE1B436"/>
<evidence type="ECO:0000313" key="2">
    <source>
        <dbReference type="Proteomes" id="UP001283361"/>
    </source>
</evidence>
<name>A0AAE1B436_9GAST</name>
<dbReference type="Proteomes" id="UP001283361">
    <property type="component" value="Unassembled WGS sequence"/>
</dbReference>
<comment type="caution">
    <text evidence="1">The sequence shown here is derived from an EMBL/GenBank/DDBJ whole genome shotgun (WGS) entry which is preliminary data.</text>
</comment>
<dbReference type="EMBL" id="JAWDGP010000556">
    <property type="protein sequence ID" value="KAK3799509.1"/>
    <property type="molecule type" value="Genomic_DNA"/>
</dbReference>
<keyword evidence="2" id="KW-1185">Reference proteome</keyword>
<protein>
    <submittedName>
        <fullName evidence="1">Uncharacterized protein</fullName>
    </submittedName>
</protein>
<accession>A0AAE1B436</accession>